<dbReference type="EnsemblFungi" id="MAPG_03021T0">
    <property type="protein sequence ID" value="MAPG_03021T0"/>
    <property type="gene ID" value="MAPG_03021"/>
</dbReference>
<feature type="region of interest" description="Disordered" evidence="1">
    <location>
        <begin position="231"/>
        <end position="268"/>
    </location>
</feature>
<evidence type="ECO:0000256" key="2">
    <source>
        <dbReference type="SAM" id="SignalP"/>
    </source>
</evidence>
<reference evidence="3" key="3">
    <citation type="submission" date="2011-03" db="EMBL/GenBank/DDBJ databases">
        <title>Annotation of Magnaporthe poae ATCC 64411.</title>
        <authorList>
            <person name="Ma L.-J."/>
            <person name="Dead R."/>
            <person name="Young S.K."/>
            <person name="Zeng Q."/>
            <person name="Gargeya S."/>
            <person name="Fitzgerald M."/>
            <person name="Haas B."/>
            <person name="Abouelleil A."/>
            <person name="Alvarado L."/>
            <person name="Arachchi H.M."/>
            <person name="Berlin A."/>
            <person name="Brown A."/>
            <person name="Chapman S.B."/>
            <person name="Chen Z."/>
            <person name="Dunbar C."/>
            <person name="Freedman E."/>
            <person name="Gearin G."/>
            <person name="Gellesch M."/>
            <person name="Goldberg J."/>
            <person name="Griggs A."/>
            <person name="Gujja S."/>
            <person name="Heiman D."/>
            <person name="Howarth C."/>
            <person name="Larson L."/>
            <person name="Lui A."/>
            <person name="MacDonald P.J.P."/>
            <person name="Mehta T."/>
            <person name="Montmayeur A."/>
            <person name="Murphy C."/>
            <person name="Neiman D."/>
            <person name="Pearson M."/>
            <person name="Priest M."/>
            <person name="Roberts A."/>
            <person name="Saif S."/>
            <person name="Shea T."/>
            <person name="Shenoy N."/>
            <person name="Sisk P."/>
            <person name="Stolte C."/>
            <person name="Sykes S."/>
            <person name="Yandava C."/>
            <person name="Wortman J."/>
            <person name="Nusbaum C."/>
            <person name="Birren B."/>
        </authorList>
    </citation>
    <scope>NUCLEOTIDE SEQUENCE</scope>
    <source>
        <strain evidence="3">ATCC 64411</strain>
    </source>
</reference>
<dbReference type="OMA" id="KTRTTVC"/>
<reference evidence="3" key="2">
    <citation type="submission" date="2010-05" db="EMBL/GenBank/DDBJ databases">
        <title>The Genome Sequence of Magnaporthe poae strain ATCC 64411.</title>
        <authorList>
            <consortium name="The Broad Institute Genome Sequencing Platform"/>
            <consortium name="Broad Institute Genome Sequencing Center for Infectious Disease"/>
            <person name="Ma L.-J."/>
            <person name="Dead R."/>
            <person name="Young S."/>
            <person name="Zeng Q."/>
            <person name="Koehrsen M."/>
            <person name="Alvarado L."/>
            <person name="Berlin A."/>
            <person name="Chapman S.B."/>
            <person name="Chen Z."/>
            <person name="Freedman E."/>
            <person name="Gellesch M."/>
            <person name="Goldberg J."/>
            <person name="Griggs A."/>
            <person name="Gujja S."/>
            <person name="Heilman E.R."/>
            <person name="Heiman D."/>
            <person name="Hepburn T."/>
            <person name="Howarth C."/>
            <person name="Jen D."/>
            <person name="Larson L."/>
            <person name="Mehta T."/>
            <person name="Neiman D."/>
            <person name="Pearson M."/>
            <person name="Roberts A."/>
            <person name="Saif S."/>
            <person name="Shea T."/>
            <person name="Shenoy N."/>
            <person name="Sisk P."/>
            <person name="Stolte C."/>
            <person name="Sykes S."/>
            <person name="Walk T."/>
            <person name="White J."/>
            <person name="Yandava C."/>
            <person name="Haas B."/>
            <person name="Nusbaum C."/>
            <person name="Birren B."/>
        </authorList>
    </citation>
    <scope>NUCLEOTIDE SEQUENCE</scope>
    <source>
        <strain evidence="3">ATCC 64411</strain>
    </source>
</reference>
<dbReference type="Proteomes" id="UP000011715">
    <property type="component" value="Unassembled WGS sequence"/>
</dbReference>
<feature type="compositionally biased region" description="Low complexity" evidence="1">
    <location>
        <begin position="235"/>
        <end position="246"/>
    </location>
</feature>
<dbReference type="AlphaFoldDB" id="A0A0C4DSX7"/>
<organism evidence="4 5">
    <name type="scientific">Magnaporthiopsis poae (strain ATCC 64411 / 73-15)</name>
    <name type="common">Kentucky bluegrass fungus</name>
    <name type="synonym">Magnaporthe poae</name>
    <dbReference type="NCBI Taxonomy" id="644358"/>
    <lineage>
        <taxon>Eukaryota</taxon>
        <taxon>Fungi</taxon>
        <taxon>Dikarya</taxon>
        <taxon>Ascomycota</taxon>
        <taxon>Pezizomycotina</taxon>
        <taxon>Sordariomycetes</taxon>
        <taxon>Sordariomycetidae</taxon>
        <taxon>Magnaporthales</taxon>
        <taxon>Magnaporthaceae</taxon>
        <taxon>Magnaporthiopsis</taxon>
    </lineage>
</organism>
<feature type="chain" id="PRO_5009385299" description="Repetitive proline-rich cell wall protein" evidence="2">
    <location>
        <begin position="17"/>
        <end position="292"/>
    </location>
</feature>
<feature type="signal peptide" evidence="2">
    <location>
        <begin position="1"/>
        <end position="16"/>
    </location>
</feature>
<dbReference type="EMBL" id="ADBL01000731">
    <property type="status" value="NOT_ANNOTATED_CDS"/>
    <property type="molecule type" value="Genomic_DNA"/>
</dbReference>
<dbReference type="OrthoDB" id="3561626at2759"/>
<gene>
    <name evidence="3" type="ORF">MAPG_03021</name>
</gene>
<accession>A0A0C4DSX7</accession>
<keyword evidence="5" id="KW-1185">Reference proteome</keyword>
<keyword evidence="2" id="KW-0732">Signal</keyword>
<dbReference type="STRING" id="644358.A0A0C4DSX7"/>
<reference evidence="4" key="5">
    <citation type="submission" date="2015-06" db="UniProtKB">
        <authorList>
            <consortium name="EnsemblFungi"/>
        </authorList>
    </citation>
    <scope>IDENTIFICATION</scope>
    <source>
        <strain evidence="4">ATCC 64411</strain>
    </source>
</reference>
<evidence type="ECO:0000313" key="3">
    <source>
        <dbReference type="EMBL" id="KLU83972.1"/>
    </source>
</evidence>
<evidence type="ECO:0008006" key="6">
    <source>
        <dbReference type="Google" id="ProtNLM"/>
    </source>
</evidence>
<dbReference type="EMBL" id="GL876967">
    <property type="protein sequence ID" value="KLU83972.1"/>
    <property type="molecule type" value="Genomic_DNA"/>
</dbReference>
<evidence type="ECO:0000256" key="1">
    <source>
        <dbReference type="SAM" id="MobiDB-lite"/>
    </source>
</evidence>
<name>A0A0C4DSX7_MAGP6</name>
<protein>
    <recommendedName>
        <fullName evidence="6">Repetitive proline-rich cell wall protein</fullName>
    </recommendedName>
</protein>
<dbReference type="eggNOG" id="ENOG502RS60">
    <property type="taxonomic scope" value="Eukaryota"/>
</dbReference>
<proteinExistence type="predicted"/>
<sequence length="292" mass="31027">MKAAFALLGLAASVLATGDHGGWDQDKGKTITKTTVVDVVYTTVCPVTETVHKPGKTYYTTFTTTSVVWTKVPTVIYETVYGPDKTETAKDVAHVTQTKLVPVTETKTVNGKTVYVTYTKTNLVETVVPTTVKVYTTQETTQYVKTDVYTTTTCPVTTYTTIVKGETKVVTETNTVTIKVTDAHTVTEVRPVTKTQHVEQTVKVTVPGKETVVQKPTHFVTVIGTQTQTIPGPPATVVSPTTMTTSKPPPQSPATSLPATTTPPPVPAAGARMDNAPAVALIAGLFGAVALI</sequence>
<reference evidence="4" key="4">
    <citation type="journal article" date="2015" name="G3 (Bethesda)">
        <title>Genome sequences of three phytopathogenic species of the Magnaporthaceae family of fungi.</title>
        <authorList>
            <person name="Okagaki L.H."/>
            <person name="Nunes C.C."/>
            <person name="Sailsbery J."/>
            <person name="Clay B."/>
            <person name="Brown D."/>
            <person name="John T."/>
            <person name="Oh Y."/>
            <person name="Young N."/>
            <person name="Fitzgerald M."/>
            <person name="Haas B.J."/>
            <person name="Zeng Q."/>
            <person name="Young S."/>
            <person name="Adiconis X."/>
            <person name="Fan L."/>
            <person name="Levin J.Z."/>
            <person name="Mitchell T.K."/>
            <person name="Okubara P.A."/>
            <person name="Farman M.L."/>
            <person name="Kohn L.M."/>
            <person name="Birren B."/>
            <person name="Ma L.-J."/>
            <person name="Dean R.A."/>
        </authorList>
    </citation>
    <scope>NUCLEOTIDE SEQUENCE</scope>
    <source>
        <strain evidence="4">ATCC 64411 / 73-15</strain>
    </source>
</reference>
<evidence type="ECO:0000313" key="5">
    <source>
        <dbReference type="Proteomes" id="UP000011715"/>
    </source>
</evidence>
<reference evidence="5" key="1">
    <citation type="submission" date="2010-05" db="EMBL/GenBank/DDBJ databases">
        <title>The genome sequence of Magnaporthe poae strain ATCC 64411.</title>
        <authorList>
            <person name="Ma L.-J."/>
            <person name="Dead R."/>
            <person name="Young S."/>
            <person name="Zeng Q."/>
            <person name="Koehrsen M."/>
            <person name="Alvarado L."/>
            <person name="Berlin A."/>
            <person name="Chapman S.B."/>
            <person name="Chen Z."/>
            <person name="Freedman E."/>
            <person name="Gellesch M."/>
            <person name="Goldberg J."/>
            <person name="Griggs A."/>
            <person name="Gujja S."/>
            <person name="Heilman E.R."/>
            <person name="Heiman D."/>
            <person name="Hepburn T."/>
            <person name="Howarth C."/>
            <person name="Jen D."/>
            <person name="Larson L."/>
            <person name="Mehta T."/>
            <person name="Neiman D."/>
            <person name="Pearson M."/>
            <person name="Roberts A."/>
            <person name="Saif S."/>
            <person name="Shea T."/>
            <person name="Shenoy N."/>
            <person name="Sisk P."/>
            <person name="Stolte C."/>
            <person name="Sykes S."/>
            <person name="Walk T."/>
            <person name="White J."/>
            <person name="Yandava C."/>
            <person name="Haas B."/>
            <person name="Nusbaum C."/>
            <person name="Birren B."/>
        </authorList>
    </citation>
    <scope>NUCLEOTIDE SEQUENCE [LARGE SCALE GENOMIC DNA]</scope>
    <source>
        <strain evidence="5">ATCC 64411 / 73-15</strain>
    </source>
</reference>
<evidence type="ECO:0000313" key="4">
    <source>
        <dbReference type="EnsemblFungi" id="MAPG_03021T0"/>
    </source>
</evidence>
<dbReference type="VEuPathDB" id="FungiDB:MAPG_03021"/>